<dbReference type="Proteomes" id="UP000076809">
    <property type="component" value="Chromosome"/>
</dbReference>
<accession>A0AAC9B585</accession>
<evidence type="ECO:0000313" key="1">
    <source>
        <dbReference type="EMBL" id="ANB51870.1"/>
    </source>
</evidence>
<name>A0AAC9B585_AERVE</name>
<evidence type="ECO:0000313" key="2">
    <source>
        <dbReference type="Proteomes" id="UP000076809"/>
    </source>
</evidence>
<organism evidence="1 2">
    <name type="scientific">Aeromonas veronii</name>
    <dbReference type="NCBI Taxonomy" id="654"/>
    <lineage>
        <taxon>Bacteria</taxon>
        <taxon>Pseudomonadati</taxon>
        <taxon>Pseudomonadota</taxon>
        <taxon>Gammaproteobacteria</taxon>
        <taxon>Aeromonadales</taxon>
        <taxon>Aeromonadaceae</taxon>
        <taxon>Aeromonas</taxon>
    </lineage>
</organism>
<protein>
    <submittedName>
        <fullName evidence="1">Uncharacterized protein</fullName>
    </submittedName>
</protein>
<gene>
    <name evidence="1" type="ORF">WM43_03950</name>
</gene>
<dbReference type="RefSeq" id="WP_064338178.1">
    <property type="nucleotide sequence ID" value="NZ_CP014774.1"/>
</dbReference>
<dbReference type="AlphaFoldDB" id="A0AAC9B585"/>
<dbReference type="EMBL" id="CP014774">
    <property type="protein sequence ID" value="ANB51870.1"/>
    <property type="molecule type" value="Genomic_DNA"/>
</dbReference>
<reference evidence="1 2" key="1">
    <citation type="journal article" date="2016" name="J. Clin. Microbiol.">
        <title>Detection and Whole-Genome Sequencing of Carbapenemase-Producing Aeromonas hydrophila Isolates from Routine Perirectal Surveillance Culture.</title>
        <authorList>
            <person name="Hughes H.Y."/>
            <person name="Conlan S.P."/>
            <person name="Lau A.F."/>
            <person name="Dekker J.P."/>
            <person name="Michelin A.V."/>
            <person name="Youn J.H."/>
            <person name="Henderson D.K."/>
            <person name="Frank K.M."/>
            <person name="Segre J.A."/>
            <person name="Palmore T.N."/>
        </authorList>
    </citation>
    <scope>NUCLEOTIDE SEQUENCE [LARGE SCALE GENOMIC DNA]</scope>
    <source>
        <strain evidence="1 2">AVNIH1</strain>
    </source>
</reference>
<sequence>MMIITNKINIATKYLRQLKKDIRLLTLNMDIIREVGEENTDVVEREFRLLKSKFYMLRAQHEKYRDIAYDILTSAQETDDETEFLAKQLQDVSDQCRIECDLMNSSFIRIAVKNFKVK</sequence>
<proteinExistence type="predicted"/>